<proteinExistence type="predicted"/>
<dbReference type="InterPro" id="IPR011330">
    <property type="entry name" value="Glyco_hydro/deAcase_b/a-brl"/>
</dbReference>
<feature type="domain" description="NodB homology" evidence="1">
    <location>
        <begin position="1"/>
        <end position="121"/>
    </location>
</feature>
<dbReference type="PANTHER" id="PTHR10587">
    <property type="entry name" value="GLYCOSYL TRANSFERASE-RELATED"/>
    <property type="match status" value="1"/>
</dbReference>
<protein>
    <submittedName>
        <fullName evidence="2">Polysacc_deac_1</fullName>
    </submittedName>
</protein>
<dbReference type="CDD" id="cd10917">
    <property type="entry name" value="CE4_NodB_like_6s_7s"/>
    <property type="match status" value="1"/>
</dbReference>
<dbReference type="AlphaFoldDB" id="A0A060C3H6"/>
<dbReference type="Pfam" id="PF01522">
    <property type="entry name" value="Polysacc_deac_1"/>
    <property type="match status" value="1"/>
</dbReference>
<dbReference type="InterPro" id="IPR050248">
    <property type="entry name" value="Polysacc_deacetylase_ArnD"/>
</dbReference>
<dbReference type="GO" id="GO:0005975">
    <property type="term" value="P:carbohydrate metabolic process"/>
    <property type="evidence" value="ECO:0007669"/>
    <property type="project" value="InterPro"/>
</dbReference>
<dbReference type="GO" id="GO:0016810">
    <property type="term" value="F:hydrolase activity, acting on carbon-nitrogen (but not peptide) bonds"/>
    <property type="evidence" value="ECO:0007669"/>
    <property type="project" value="InterPro"/>
</dbReference>
<dbReference type="EMBL" id="KF122488">
    <property type="protein sequence ID" value="AIA89784.1"/>
    <property type="molecule type" value="Genomic_DNA"/>
</dbReference>
<evidence type="ECO:0000313" key="2">
    <source>
        <dbReference type="EMBL" id="AIA89784.1"/>
    </source>
</evidence>
<feature type="non-terminal residue" evidence="2">
    <location>
        <position position="131"/>
    </location>
</feature>
<dbReference type="PROSITE" id="PS51677">
    <property type="entry name" value="NODB"/>
    <property type="match status" value="1"/>
</dbReference>
<name>A0A060C3H6_9FIRM</name>
<accession>A0A060C3H6</accession>
<dbReference type="SUPFAM" id="SSF88713">
    <property type="entry name" value="Glycoside hydrolase/deacetylase"/>
    <property type="match status" value="1"/>
</dbReference>
<sequence length="131" mass="14210">MTHPYFDRISYSQARTEIAHAQDAITEATGQQPVFVRAPRGATTPDSRRAMKDSGLTPAGWSICIEHHASPTPEAMASRVLAAVKPGAIILMHDGRLDRSRSIQALRILLTALDHEGYTVTTLSDLVSMGT</sequence>
<evidence type="ECO:0000259" key="1">
    <source>
        <dbReference type="PROSITE" id="PS51677"/>
    </source>
</evidence>
<dbReference type="InterPro" id="IPR002509">
    <property type="entry name" value="NODB_dom"/>
</dbReference>
<dbReference type="Gene3D" id="3.20.20.370">
    <property type="entry name" value="Glycoside hydrolase/deacetylase"/>
    <property type="match status" value="1"/>
</dbReference>
<dbReference type="PANTHER" id="PTHR10587:SF137">
    <property type="entry name" value="4-DEOXY-4-FORMAMIDO-L-ARABINOSE-PHOSPHOUNDECAPRENOL DEFORMYLASE ARND-RELATED"/>
    <property type="match status" value="1"/>
</dbReference>
<reference evidence="2" key="1">
    <citation type="journal article" date="2013" name="Environ. Microbiol.">
        <title>Seasonally variable intestinal metagenomes of the red palm weevil (Rhynchophorus ferrugineus).</title>
        <authorList>
            <person name="Jia S."/>
            <person name="Zhang X."/>
            <person name="Zhang G."/>
            <person name="Yin A."/>
            <person name="Zhang S."/>
            <person name="Li F."/>
            <person name="Wang L."/>
            <person name="Zhao D."/>
            <person name="Yun Q."/>
            <person name="Tala"/>
            <person name="Wang J."/>
            <person name="Sun G."/>
            <person name="Baabdullah M."/>
            <person name="Yu X."/>
            <person name="Hu S."/>
            <person name="Al-Mssallem I.S."/>
            <person name="Yu J."/>
        </authorList>
    </citation>
    <scope>NUCLEOTIDE SEQUENCE</scope>
</reference>
<organism evidence="2">
    <name type="scientific">uncultured Desulfotomaculum sp</name>
    <dbReference type="NCBI Taxonomy" id="157294"/>
    <lineage>
        <taxon>Bacteria</taxon>
        <taxon>Bacillati</taxon>
        <taxon>Bacillota</taxon>
        <taxon>Clostridia</taxon>
        <taxon>Eubacteriales</taxon>
        <taxon>Desulfotomaculaceae</taxon>
        <taxon>Desulfotomaculum</taxon>
        <taxon>environmental samples</taxon>
    </lineage>
</organism>